<dbReference type="NCBIfam" id="NF012161">
    <property type="entry name" value="bla_class_D_main"/>
    <property type="match status" value="1"/>
</dbReference>
<evidence type="ECO:0000256" key="2">
    <source>
        <dbReference type="ARBA" id="ARBA00012865"/>
    </source>
</evidence>
<dbReference type="GO" id="GO:0046677">
    <property type="term" value="P:response to antibiotic"/>
    <property type="evidence" value="ECO:0007669"/>
    <property type="project" value="UniProtKB-UniRule"/>
</dbReference>
<dbReference type="GO" id="GO:0008658">
    <property type="term" value="F:penicillin binding"/>
    <property type="evidence" value="ECO:0007669"/>
    <property type="project" value="InterPro"/>
</dbReference>
<evidence type="ECO:0000313" key="7">
    <source>
        <dbReference type="EMBL" id="QEP33341.1"/>
    </source>
</evidence>
<proteinExistence type="inferred from homology"/>
<dbReference type="InterPro" id="IPR012338">
    <property type="entry name" value="Beta-lactam/transpept-like"/>
</dbReference>
<keyword evidence="5 6" id="KW-0046">Antibiotic resistance</keyword>
<dbReference type="InterPro" id="IPR001460">
    <property type="entry name" value="PCN-bd_Tpept"/>
</dbReference>
<evidence type="ECO:0000313" key="8">
    <source>
        <dbReference type="Proteomes" id="UP000322726"/>
    </source>
</evidence>
<evidence type="ECO:0000256" key="1">
    <source>
        <dbReference type="ARBA" id="ARBA00007898"/>
    </source>
</evidence>
<keyword evidence="3" id="KW-0732">Signal</keyword>
<dbReference type="InterPro" id="IPR002137">
    <property type="entry name" value="Beta-lactam_class-D_AS"/>
</dbReference>
<reference evidence="7 8" key="3">
    <citation type="submission" date="2019-09" db="EMBL/GenBank/DDBJ databases">
        <title>Taxonomic note: a critical rebuttal of the proposed division of the genus Arcobacter into six genera, emended descriptions of Arcobacter anaerophilus and the genus Arcobacter, and an assessment of genus-level boundaries for Epsilonproteobacteria using in silico genomic comparator tools.</title>
        <authorList>
            <person name="On S.L.W."/>
            <person name="Miller W.G."/>
            <person name="Biggs P."/>
            <person name="Cornelius A."/>
            <person name="Vandamme P."/>
        </authorList>
    </citation>
    <scope>NUCLEOTIDE SEQUENCE [LARGE SCALE GENOMIC DNA]</scope>
    <source>
        <strain evidence="7 8">LMG 26638</strain>
    </source>
</reference>
<protein>
    <recommendedName>
        <fullName evidence="2 6">Beta-lactamase</fullName>
        <ecNumber evidence="2 6">3.5.2.6</ecNumber>
    </recommendedName>
</protein>
<name>A0A5C2H365_9BACT</name>
<evidence type="ECO:0000256" key="4">
    <source>
        <dbReference type="ARBA" id="ARBA00022801"/>
    </source>
</evidence>
<dbReference type="EMBL" id="CP035928">
    <property type="protein sequence ID" value="QEP33341.1"/>
    <property type="molecule type" value="Genomic_DNA"/>
</dbReference>
<reference evidence="8" key="1">
    <citation type="submission" date="2019-09" db="EMBL/GenBank/DDBJ databases">
        <title>Complete genome sequencing of four Arcobacter species reveals a diverse suite of mobile elements.</title>
        <authorList>
            <person name="On S.L.W."/>
            <person name="Miller W.G."/>
            <person name="Biggs P."/>
            <person name="Cornelius A."/>
            <person name="Vandamme P."/>
        </authorList>
    </citation>
    <scope>NUCLEOTIDE SEQUENCE [LARGE SCALE GENOMIC DNA]</scope>
    <source>
        <strain evidence="8">LMG 26638</strain>
    </source>
</reference>
<dbReference type="PROSITE" id="PS00337">
    <property type="entry name" value="BETA_LACTAMASE_D"/>
    <property type="match status" value="1"/>
</dbReference>
<evidence type="ECO:0000256" key="5">
    <source>
        <dbReference type="ARBA" id="ARBA00023251"/>
    </source>
</evidence>
<dbReference type="RefSeq" id="WP_130232316.1">
    <property type="nucleotide sequence ID" value="NZ_BMEF01000001.1"/>
</dbReference>
<dbReference type="SUPFAM" id="SSF56601">
    <property type="entry name" value="beta-lactamase/transpeptidase-like"/>
    <property type="match status" value="1"/>
</dbReference>
<dbReference type="GO" id="GO:0008800">
    <property type="term" value="F:beta-lactamase activity"/>
    <property type="evidence" value="ECO:0007669"/>
    <property type="project" value="UniProtKB-UniRule"/>
</dbReference>
<dbReference type="KEGG" id="apai:APAC_0171"/>
<evidence type="ECO:0000256" key="3">
    <source>
        <dbReference type="ARBA" id="ARBA00022729"/>
    </source>
</evidence>
<accession>A0A5C2H365</accession>
<dbReference type="OrthoDB" id="9762883at2"/>
<dbReference type="Pfam" id="PF00905">
    <property type="entry name" value="Transpeptidase"/>
    <property type="match status" value="1"/>
</dbReference>
<dbReference type="EC" id="3.5.2.6" evidence="2 6"/>
<evidence type="ECO:0000256" key="6">
    <source>
        <dbReference type="RuleBase" id="RU361140"/>
    </source>
</evidence>
<dbReference type="AlphaFoldDB" id="A0A5C2H365"/>
<keyword evidence="8" id="KW-1185">Reference proteome</keyword>
<dbReference type="GO" id="GO:0017001">
    <property type="term" value="P:antibiotic catabolic process"/>
    <property type="evidence" value="ECO:0007669"/>
    <property type="project" value="InterPro"/>
</dbReference>
<dbReference type="Gene3D" id="3.40.710.10">
    <property type="entry name" value="DD-peptidase/beta-lactamase superfamily"/>
    <property type="match status" value="1"/>
</dbReference>
<reference evidence="7 8" key="2">
    <citation type="submission" date="2019-09" db="EMBL/GenBank/DDBJ databases">
        <title>Complete genome sequencing of four Arcobacter species reveals a diverse suite of mobile elements.</title>
        <authorList>
            <person name="Miller W.G."/>
            <person name="Yee E."/>
            <person name="Bono J.L."/>
        </authorList>
    </citation>
    <scope>NUCLEOTIDE SEQUENCE [LARGE SCALE GENOMIC DNA]</scope>
    <source>
        <strain evidence="7 8">LMG 26638</strain>
    </source>
</reference>
<comment type="similarity">
    <text evidence="1 6">Belongs to the class-D beta-lactamase family.</text>
</comment>
<comment type="catalytic activity">
    <reaction evidence="6">
        <text>a beta-lactam + H2O = a substituted beta-amino acid</text>
        <dbReference type="Rhea" id="RHEA:20401"/>
        <dbReference type="ChEBI" id="CHEBI:15377"/>
        <dbReference type="ChEBI" id="CHEBI:35627"/>
        <dbReference type="ChEBI" id="CHEBI:140347"/>
        <dbReference type="EC" id="3.5.2.6"/>
    </reaction>
</comment>
<sequence length="253" mass="29658">MLKVLSLLIFCTAFVSANDESIKKIFENYKIDGTLIITDLNSDKLYLHNSKRADTRFSPASTFKIAHTLILLNENIIKSQDEIIKWDKVKRAYDLWNKDQTLATAVANSCVWCFKRFSKKVSKETYLDYLKKFNYGNKIIGDDKSNFWLDSSLKISTFEQIDFLKKIYTQNLPILEKNISMLKDILTIQKDTNFQIKAKSGWDGQIGWYVGYVKTKKEIYFFALNADIKKEQLNYRKQIVYEALKIKNIIDFK</sequence>
<organism evidence="7 8">
    <name type="scientific">Malaciobacter pacificus</name>
    <dbReference type="NCBI Taxonomy" id="1080223"/>
    <lineage>
        <taxon>Bacteria</taxon>
        <taxon>Pseudomonadati</taxon>
        <taxon>Campylobacterota</taxon>
        <taxon>Epsilonproteobacteria</taxon>
        <taxon>Campylobacterales</taxon>
        <taxon>Arcobacteraceae</taxon>
        <taxon>Malaciobacter</taxon>
    </lineage>
</organism>
<keyword evidence="4 6" id="KW-0378">Hydrolase</keyword>
<gene>
    <name evidence="7" type="ORF">APAC_0171</name>
</gene>
<dbReference type="Proteomes" id="UP000322726">
    <property type="component" value="Chromosome"/>
</dbReference>